<dbReference type="Pfam" id="PF19853">
    <property type="entry name" value="DUF6328"/>
    <property type="match status" value="2"/>
</dbReference>
<keyword evidence="1" id="KW-0472">Membrane</keyword>
<evidence type="ECO:0000313" key="2">
    <source>
        <dbReference type="EMBL" id="WQC02584.1"/>
    </source>
</evidence>
<geneLocation type="plasmid" evidence="2 3">
    <name>pMhuNZP2235a</name>
</geneLocation>
<gene>
    <name evidence="2" type="ORF">U0R22_006835</name>
</gene>
<dbReference type="RefSeq" id="WP_322419546.1">
    <property type="nucleotide sequence ID" value="NZ_CP139859.1"/>
</dbReference>
<feature type="transmembrane region" description="Helical" evidence="1">
    <location>
        <begin position="113"/>
        <end position="133"/>
    </location>
</feature>
<feature type="transmembrane region" description="Helical" evidence="1">
    <location>
        <begin position="46"/>
        <end position="68"/>
    </location>
</feature>
<reference evidence="2 3" key="1">
    <citation type="submission" date="2023-11" db="EMBL/GenBank/DDBJ databases">
        <authorList>
            <person name="Panchal A.K."/>
            <person name="Meaney J.S."/>
            <person name="Karas B.J."/>
            <person name="diCenzo G.C."/>
        </authorList>
    </citation>
    <scope>NUCLEOTIDE SEQUENCE [LARGE SCALE GENOMIC DNA]</scope>
    <source>
        <strain evidence="2 3">NZP2235</strain>
        <plasmid evidence="2 3">pMhuNZP2235a</plasmid>
    </source>
</reference>
<protein>
    <submittedName>
        <fullName evidence="2">DUF6328 family protein</fullName>
    </submittedName>
</protein>
<feature type="transmembrane region" description="Helical" evidence="1">
    <location>
        <begin position="201"/>
        <end position="219"/>
    </location>
</feature>
<accession>A0ABZ0W0K2</accession>
<organism evidence="2 3">
    <name type="scientific">Mesorhizobium huakuii</name>
    <dbReference type="NCBI Taxonomy" id="28104"/>
    <lineage>
        <taxon>Bacteria</taxon>
        <taxon>Pseudomonadati</taxon>
        <taxon>Pseudomonadota</taxon>
        <taxon>Alphaproteobacteria</taxon>
        <taxon>Hyphomicrobiales</taxon>
        <taxon>Phyllobacteriaceae</taxon>
        <taxon>Mesorhizobium</taxon>
    </lineage>
</organism>
<feature type="transmembrane region" description="Helical" evidence="1">
    <location>
        <begin position="167"/>
        <end position="189"/>
    </location>
</feature>
<keyword evidence="1" id="KW-1133">Transmembrane helix</keyword>
<keyword evidence="3" id="KW-1185">Reference proteome</keyword>
<dbReference type="Proteomes" id="UP001322481">
    <property type="component" value="Plasmid pMhuNZP2235a"/>
</dbReference>
<dbReference type="EMBL" id="CP139859">
    <property type="protein sequence ID" value="WQC02584.1"/>
    <property type="molecule type" value="Genomic_DNA"/>
</dbReference>
<evidence type="ECO:0000256" key="1">
    <source>
        <dbReference type="SAM" id="Phobius"/>
    </source>
</evidence>
<feature type="transmembrane region" description="Helical" evidence="1">
    <location>
        <begin position="231"/>
        <end position="253"/>
    </location>
</feature>
<keyword evidence="1" id="KW-0812">Transmembrane</keyword>
<feature type="transmembrane region" description="Helical" evidence="1">
    <location>
        <begin position="265"/>
        <end position="287"/>
    </location>
</feature>
<proteinExistence type="predicted"/>
<sequence length="298" mass="31441">MTPDKRTKLALDESRTLMLGAQILLGFQLQGPFQTAFSSLPSDAKVIYVIALGLMVLVVGLLITPSAYHRIVEHGAAGPRVDRFITRAAETTLAPFALAMALDLAIAGEVTGGVSVAFGAGTAGLVLALTFWYGPMVFRAGRQEGASAMHQTSTETKIEYAMTESRIVLPGAQAMLGFQLAIVVTQGFAAMPPLDKASHGIALACVALSTVLLMTPAAYHRIVYGGEAAPAFYTVASRLVLAATVFLAVGLSVEMYVVVSKITGIAAAGVFAAAVSIIVLVGLWHVWPLLRRWRETQP</sequence>
<keyword evidence="2" id="KW-0614">Plasmid</keyword>
<evidence type="ECO:0000313" key="3">
    <source>
        <dbReference type="Proteomes" id="UP001322481"/>
    </source>
</evidence>
<name>A0ABZ0W0K2_9HYPH</name>
<dbReference type="InterPro" id="IPR046291">
    <property type="entry name" value="DUF6328"/>
</dbReference>